<gene>
    <name evidence="2" type="ORF">OW157_00195</name>
</gene>
<dbReference type="AlphaFoldDB" id="A0A9X3FTQ7"/>
<feature type="transmembrane region" description="Helical" evidence="1">
    <location>
        <begin position="6"/>
        <end position="25"/>
    </location>
</feature>
<organism evidence="2 3">
    <name type="scientific">Aerococcus kribbianus</name>
    <dbReference type="NCBI Taxonomy" id="2999064"/>
    <lineage>
        <taxon>Bacteria</taxon>
        <taxon>Bacillati</taxon>
        <taxon>Bacillota</taxon>
        <taxon>Bacilli</taxon>
        <taxon>Lactobacillales</taxon>
        <taxon>Aerococcaceae</taxon>
        <taxon>Aerococcus</taxon>
    </lineage>
</organism>
<reference evidence="2" key="1">
    <citation type="submission" date="2022-12" db="EMBL/GenBank/DDBJ databases">
        <title>Description and comparative metabolic analysis of Aerococcus sp. nov., isolated from the feces of a pig.</title>
        <authorList>
            <person name="Chang Y.-H."/>
        </authorList>
    </citation>
    <scope>NUCLEOTIDE SEQUENCE</scope>
    <source>
        <strain evidence="2">YH-aer222</strain>
    </source>
</reference>
<name>A0A9X3FTQ7_9LACT</name>
<evidence type="ECO:0000313" key="2">
    <source>
        <dbReference type="EMBL" id="MCZ0724984.1"/>
    </source>
</evidence>
<accession>A0A9X3FTQ7</accession>
<dbReference type="RefSeq" id="WP_268751309.1">
    <property type="nucleotide sequence ID" value="NZ_JAPRFQ010000001.1"/>
</dbReference>
<dbReference type="EMBL" id="JAPRFR010000001">
    <property type="protein sequence ID" value="MCZ0724984.1"/>
    <property type="molecule type" value="Genomic_DNA"/>
</dbReference>
<keyword evidence="1" id="KW-0472">Membrane</keyword>
<keyword evidence="1" id="KW-0812">Transmembrane</keyword>
<dbReference type="Proteomes" id="UP001146670">
    <property type="component" value="Unassembled WGS sequence"/>
</dbReference>
<protein>
    <submittedName>
        <fullName evidence="2">Uncharacterized protein</fullName>
    </submittedName>
</protein>
<keyword evidence="1" id="KW-1133">Transmembrane helix</keyword>
<keyword evidence="3" id="KW-1185">Reference proteome</keyword>
<feature type="transmembrane region" description="Helical" evidence="1">
    <location>
        <begin position="70"/>
        <end position="88"/>
    </location>
</feature>
<feature type="transmembrane region" description="Helical" evidence="1">
    <location>
        <begin position="95"/>
        <end position="116"/>
    </location>
</feature>
<feature type="transmembrane region" description="Helical" evidence="1">
    <location>
        <begin position="37"/>
        <end position="58"/>
    </location>
</feature>
<evidence type="ECO:0000313" key="3">
    <source>
        <dbReference type="Proteomes" id="UP001146670"/>
    </source>
</evidence>
<proteinExistence type="predicted"/>
<comment type="caution">
    <text evidence="2">The sequence shown here is derived from an EMBL/GenBank/DDBJ whole genome shotgun (WGS) entry which is preliminary data.</text>
</comment>
<evidence type="ECO:0000256" key="1">
    <source>
        <dbReference type="SAM" id="Phobius"/>
    </source>
</evidence>
<sequence>MSQIIETMIFYLSELFVTIILYLLYMRLVHQTWPKKYRVLTLLTLQSLMLILVGTGMVNMSVYGSNLYSLIFNSFWLLLAFTAVMEVMDHRQGRIAYVLLPTTLVFLLMIPFLQLLEFS</sequence>